<dbReference type="Proteomes" id="UP000790347">
    <property type="component" value="Unassembled WGS sequence"/>
</dbReference>
<name>A0A922IB20_DERFA</name>
<gene>
    <name evidence="2" type="ORF">DERF_001542</name>
</gene>
<reference evidence="2" key="1">
    <citation type="submission" date="2013-05" db="EMBL/GenBank/DDBJ databases">
        <authorList>
            <person name="Yim A.K.Y."/>
            <person name="Chan T.F."/>
            <person name="Ji K.M."/>
            <person name="Liu X.Y."/>
            <person name="Zhou J.W."/>
            <person name="Li R.Q."/>
            <person name="Yang K.Y."/>
            <person name="Li J."/>
            <person name="Li M."/>
            <person name="Law P.T.W."/>
            <person name="Wu Y.L."/>
            <person name="Cai Z.L."/>
            <person name="Qin H."/>
            <person name="Bao Y."/>
            <person name="Leung R.K.K."/>
            <person name="Ng P.K.S."/>
            <person name="Zou J."/>
            <person name="Zhong X.J."/>
            <person name="Ran P.X."/>
            <person name="Zhong N.S."/>
            <person name="Liu Z.G."/>
            <person name="Tsui S.K.W."/>
        </authorList>
    </citation>
    <scope>NUCLEOTIDE SEQUENCE</scope>
    <source>
        <strain evidence="2">Derf</strain>
        <tissue evidence="2">Whole organism</tissue>
    </source>
</reference>
<accession>A0A922IB20</accession>
<protein>
    <submittedName>
        <fullName evidence="2">Uncharacterized protein</fullName>
    </submittedName>
</protein>
<feature type="compositionally biased region" description="Pro residues" evidence="1">
    <location>
        <begin position="120"/>
        <end position="166"/>
    </location>
</feature>
<comment type="caution">
    <text evidence="2">The sequence shown here is derived from an EMBL/GenBank/DDBJ whole genome shotgun (WGS) entry which is preliminary data.</text>
</comment>
<organism evidence="2 3">
    <name type="scientific">Dermatophagoides farinae</name>
    <name type="common">American house dust mite</name>
    <dbReference type="NCBI Taxonomy" id="6954"/>
    <lineage>
        <taxon>Eukaryota</taxon>
        <taxon>Metazoa</taxon>
        <taxon>Ecdysozoa</taxon>
        <taxon>Arthropoda</taxon>
        <taxon>Chelicerata</taxon>
        <taxon>Arachnida</taxon>
        <taxon>Acari</taxon>
        <taxon>Acariformes</taxon>
        <taxon>Sarcoptiformes</taxon>
        <taxon>Astigmata</taxon>
        <taxon>Psoroptidia</taxon>
        <taxon>Analgoidea</taxon>
        <taxon>Pyroglyphidae</taxon>
        <taxon>Dermatophagoidinae</taxon>
        <taxon>Dermatophagoides</taxon>
    </lineage>
</organism>
<dbReference type="AlphaFoldDB" id="A0A922IB20"/>
<keyword evidence="3" id="KW-1185">Reference proteome</keyword>
<dbReference type="PRINTS" id="PR01217">
    <property type="entry name" value="PRICHEXTENSN"/>
</dbReference>
<evidence type="ECO:0000313" key="3">
    <source>
        <dbReference type="Proteomes" id="UP000790347"/>
    </source>
</evidence>
<dbReference type="EMBL" id="ASGP02000001">
    <property type="protein sequence ID" value="KAH9527533.1"/>
    <property type="molecule type" value="Genomic_DNA"/>
</dbReference>
<feature type="region of interest" description="Disordered" evidence="1">
    <location>
        <begin position="112"/>
        <end position="166"/>
    </location>
</feature>
<evidence type="ECO:0000313" key="2">
    <source>
        <dbReference type="EMBL" id="KAH9527533.1"/>
    </source>
</evidence>
<proteinExistence type="predicted"/>
<reference evidence="2" key="2">
    <citation type="journal article" date="2022" name="Res Sq">
        <title>Comparative Genomics Reveals Insights into the Divergent Evolution of Astigmatic Mites and Household Pest Adaptations.</title>
        <authorList>
            <person name="Xiong Q."/>
            <person name="Wan A.T.-Y."/>
            <person name="Liu X.-Y."/>
            <person name="Fung C.S.-H."/>
            <person name="Xiao X."/>
            <person name="Malainual N."/>
            <person name="Hou J."/>
            <person name="Wang L."/>
            <person name="Wang M."/>
            <person name="Yang K."/>
            <person name="Cui Y."/>
            <person name="Leung E."/>
            <person name="Nong W."/>
            <person name="Shin S.-K."/>
            <person name="Au S."/>
            <person name="Jeong K.Y."/>
            <person name="Chew F.T."/>
            <person name="Hui J."/>
            <person name="Leung T.F."/>
            <person name="Tungtrongchitr A."/>
            <person name="Zhong N."/>
            <person name="Liu Z."/>
            <person name="Tsui S."/>
        </authorList>
    </citation>
    <scope>NUCLEOTIDE SEQUENCE</scope>
    <source>
        <strain evidence="2">Derf</strain>
        <tissue evidence="2">Whole organism</tissue>
    </source>
</reference>
<sequence length="166" mass="18999">MIFQPRDDGKLACETRLQKPPVPRLWSQKRSVLQQVTPRTPPHTSPVPAHTVLRKIKIKIKILEYENFICTKTNQIAENKIFLLINRSMGQGRLTSTLKKIVKFIAQSGFFSTYTKPRNRPPPPPRPPPPRPLLRPPRNPPPPPPPPRPKLRPPPPPRRPPPPPPR</sequence>
<evidence type="ECO:0000256" key="1">
    <source>
        <dbReference type="SAM" id="MobiDB-lite"/>
    </source>
</evidence>